<keyword evidence="1" id="KW-0812">Transmembrane</keyword>
<name>A0A8H4AWC4_GIGMA</name>
<keyword evidence="3" id="KW-1185">Reference proteome</keyword>
<feature type="transmembrane region" description="Helical" evidence="1">
    <location>
        <begin position="6"/>
        <end position="24"/>
    </location>
</feature>
<feature type="transmembrane region" description="Helical" evidence="1">
    <location>
        <begin position="113"/>
        <end position="132"/>
    </location>
</feature>
<keyword evidence="1" id="KW-1133">Transmembrane helix</keyword>
<sequence length="133" mass="15185">MKFIFWCTLITDFVIFGVIIVGESPVWNSSFLASCYFGAAVIIVQLVGLSFLIPCYLVEQLIVGTSFVEVIIYYSWRIASVEFIIFGGMLFGAVVAIAIVGVTSWWFHHFWHHVIILVVLFWNLCWLLCFFAS</sequence>
<evidence type="ECO:0000313" key="2">
    <source>
        <dbReference type="EMBL" id="KAF0539121.1"/>
    </source>
</evidence>
<feature type="transmembrane region" description="Helical" evidence="1">
    <location>
        <begin position="83"/>
        <end position="107"/>
    </location>
</feature>
<evidence type="ECO:0000256" key="1">
    <source>
        <dbReference type="SAM" id="Phobius"/>
    </source>
</evidence>
<dbReference type="AlphaFoldDB" id="A0A8H4AWC4"/>
<dbReference type="PROSITE" id="PS51257">
    <property type="entry name" value="PROKAR_LIPOPROTEIN"/>
    <property type="match status" value="1"/>
</dbReference>
<dbReference type="EMBL" id="WTPW01000174">
    <property type="protein sequence ID" value="KAF0539121.1"/>
    <property type="molecule type" value="Genomic_DNA"/>
</dbReference>
<proteinExistence type="predicted"/>
<gene>
    <name evidence="2" type="ORF">F8M41_007284</name>
</gene>
<organism evidence="2 3">
    <name type="scientific">Gigaspora margarita</name>
    <dbReference type="NCBI Taxonomy" id="4874"/>
    <lineage>
        <taxon>Eukaryota</taxon>
        <taxon>Fungi</taxon>
        <taxon>Fungi incertae sedis</taxon>
        <taxon>Mucoromycota</taxon>
        <taxon>Glomeromycotina</taxon>
        <taxon>Glomeromycetes</taxon>
        <taxon>Diversisporales</taxon>
        <taxon>Gigasporaceae</taxon>
        <taxon>Gigaspora</taxon>
    </lineage>
</organism>
<feature type="transmembrane region" description="Helical" evidence="1">
    <location>
        <begin position="31"/>
        <end position="51"/>
    </location>
</feature>
<reference evidence="2 3" key="1">
    <citation type="journal article" date="2019" name="Environ. Microbiol.">
        <title>At the nexus of three kingdoms: the genome of the mycorrhizal fungus Gigaspora margarita provides insights into plant, endobacterial and fungal interactions.</title>
        <authorList>
            <person name="Venice F."/>
            <person name="Ghignone S."/>
            <person name="Salvioli di Fossalunga A."/>
            <person name="Amselem J."/>
            <person name="Novero M."/>
            <person name="Xianan X."/>
            <person name="Sedzielewska Toro K."/>
            <person name="Morin E."/>
            <person name="Lipzen A."/>
            <person name="Grigoriev I.V."/>
            <person name="Henrissat B."/>
            <person name="Martin F.M."/>
            <person name="Bonfante P."/>
        </authorList>
    </citation>
    <scope>NUCLEOTIDE SEQUENCE [LARGE SCALE GENOMIC DNA]</scope>
    <source>
        <strain evidence="2 3">BEG34</strain>
    </source>
</reference>
<accession>A0A8H4AWC4</accession>
<protein>
    <submittedName>
        <fullName evidence="2">Uncharacterized protein</fullName>
    </submittedName>
</protein>
<evidence type="ECO:0000313" key="3">
    <source>
        <dbReference type="Proteomes" id="UP000439903"/>
    </source>
</evidence>
<comment type="caution">
    <text evidence="2">The sequence shown here is derived from an EMBL/GenBank/DDBJ whole genome shotgun (WGS) entry which is preliminary data.</text>
</comment>
<keyword evidence="1" id="KW-0472">Membrane</keyword>
<dbReference type="Proteomes" id="UP000439903">
    <property type="component" value="Unassembled WGS sequence"/>
</dbReference>